<evidence type="ECO:0000256" key="1">
    <source>
        <dbReference type="SAM" id="MobiDB-lite"/>
    </source>
</evidence>
<reference evidence="2" key="1">
    <citation type="submission" date="2019-08" db="EMBL/GenBank/DDBJ databases">
        <authorList>
            <person name="Kucharzyk K."/>
            <person name="Murdoch R.W."/>
            <person name="Higgins S."/>
            <person name="Loffler F."/>
        </authorList>
    </citation>
    <scope>NUCLEOTIDE SEQUENCE</scope>
</reference>
<proteinExistence type="predicted"/>
<organism evidence="2">
    <name type="scientific">bioreactor metagenome</name>
    <dbReference type="NCBI Taxonomy" id="1076179"/>
    <lineage>
        <taxon>unclassified sequences</taxon>
        <taxon>metagenomes</taxon>
        <taxon>ecological metagenomes</taxon>
    </lineage>
</organism>
<name>A0A645I669_9ZZZZ</name>
<dbReference type="EMBL" id="VSSQ01107009">
    <property type="protein sequence ID" value="MPN46386.1"/>
    <property type="molecule type" value="Genomic_DNA"/>
</dbReference>
<evidence type="ECO:0000313" key="2">
    <source>
        <dbReference type="EMBL" id="MPN46386.1"/>
    </source>
</evidence>
<gene>
    <name evidence="2" type="ORF">SDC9_193972</name>
</gene>
<protein>
    <submittedName>
        <fullName evidence="2">Uncharacterized protein</fullName>
    </submittedName>
</protein>
<feature type="region of interest" description="Disordered" evidence="1">
    <location>
        <begin position="1"/>
        <end position="25"/>
    </location>
</feature>
<accession>A0A645I669</accession>
<dbReference type="AlphaFoldDB" id="A0A645I669"/>
<sequence>MQDDRRVDVGRNAHREDRELAERTTREQIEEAKDVVVGDGAFEEFGVHTRNRNKATEPVDHDQRKRDDDLLTNLLDLERVDECLEH</sequence>
<comment type="caution">
    <text evidence="2">The sequence shown here is derived from an EMBL/GenBank/DDBJ whole genome shotgun (WGS) entry which is preliminary data.</text>
</comment>